<keyword evidence="3" id="KW-1185">Reference proteome</keyword>
<dbReference type="Gene3D" id="3.30.70.100">
    <property type="match status" value="1"/>
</dbReference>
<evidence type="ECO:0000313" key="3">
    <source>
        <dbReference type="Proteomes" id="UP000198929"/>
    </source>
</evidence>
<accession>A0A1H9WCL0</accession>
<dbReference type="AlphaFoldDB" id="A0A1H9WCL0"/>
<dbReference type="STRING" id="1121357.SAMN05661109_02659"/>
<dbReference type="InterPro" id="IPR036046">
    <property type="entry name" value="Acylphosphatase-like_dom_sf"/>
</dbReference>
<dbReference type="Proteomes" id="UP000198929">
    <property type="component" value="Unassembled WGS sequence"/>
</dbReference>
<dbReference type="RefSeq" id="WP_092260911.1">
    <property type="nucleotide sequence ID" value="NZ_CP047199.1"/>
</dbReference>
<gene>
    <name evidence="2" type="ORF">SAMN05661109_02659</name>
</gene>
<dbReference type="SMART" id="SM01034">
    <property type="entry name" value="BLUF"/>
    <property type="match status" value="1"/>
</dbReference>
<evidence type="ECO:0000259" key="1">
    <source>
        <dbReference type="PROSITE" id="PS50925"/>
    </source>
</evidence>
<dbReference type="GO" id="GO:0009882">
    <property type="term" value="F:blue light photoreceptor activity"/>
    <property type="evidence" value="ECO:0007669"/>
    <property type="project" value="InterPro"/>
</dbReference>
<dbReference type="Pfam" id="PF04940">
    <property type="entry name" value="BLUF"/>
    <property type="match status" value="1"/>
</dbReference>
<proteinExistence type="predicted"/>
<dbReference type="SUPFAM" id="SSF54975">
    <property type="entry name" value="Acylphosphatase/BLUF domain-like"/>
    <property type="match status" value="1"/>
</dbReference>
<sequence length="142" mass="15906">MDSLKYLVYSSAAAGTPNEDTMEDIMEVAQAHNSSVDITGFLIARDFTYVQFLEGPPKEIDSLMDSIRADKRHHSIHVLIEEPAPRRRFPKWSMHYRLPPLDRVNPFGQATGDVDTLIHSGSQAALHEAAEKVSSWLIATET</sequence>
<dbReference type="EMBL" id="FOGQ01000020">
    <property type="protein sequence ID" value="SES31575.1"/>
    <property type="molecule type" value="Genomic_DNA"/>
</dbReference>
<dbReference type="InterPro" id="IPR007024">
    <property type="entry name" value="BLUF_domain"/>
</dbReference>
<organism evidence="2 3">
    <name type="scientific">Corynebacterium cystitidis DSM 20524</name>
    <dbReference type="NCBI Taxonomy" id="1121357"/>
    <lineage>
        <taxon>Bacteria</taxon>
        <taxon>Bacillati</taxon>
        <taxon>Actinomycetota</taxon>
        <taxon>Actinomycetes</taxon>
        <taxon>Mycobacteriales</taxon>
        <taxon>Corynebacteriaceae</taxon>
        <taxon>Corynebacterium</taxon>
    </lineage>
</organism>
<name>A0A1H9WCL0_9CORY</name>
<evidence type="ECO:0000313" key="2">
    <source>
        <dbReference type="EMBL" id="SES31575.1"/>
    </source>
</evidence>
<dbReference type="PROSITE" id="PS50925">
    <property type="entry name" value="BLUF"/>
    <property type="match status" value="1"/>
</dbReference>
<protein>
    <submittedName>
        <fullName evidence="2">Sensors of blue-light using FAD</fullName>
    </submittedName>
</protein>
<feature type="domain" description="BLUF" evidence="1">
    <location>
        <begin position="4"/>
        <end position="95"/>
    </location>
</feature>
<reference evidence="3" key="1">
    <citation type="submission" date="2016-10" db="EMBL/GenBank/DDBJ databases">
        <authorList>
            <person name="Varghese N."/>
            <person name="Submissions S."/>
        </authorList>
    </citation>
    <scope>NUCLEOTIDE SEQUENCE [LARGE SCALE GENOMIC DNA]</scope>
    <source>
        <strain evidence="3">DSM 20524</strain>
    </source>
</reference>
<dbReference type="GO" id="GO:0071949">
    <property type="term" value="F:FAD binding"/>
    <property type="evidence" value="ECO:0007669"/>
    <property type="project" value="InterPro"/>
</dbReference>